<dbReference type="GeneID" id="41596983"/>
<protein>
    <submittedName>
        <fullName evidence="1">Uncharacterized protein</fullName>
    </submittedName>
</protein>
<accession>A0A075MVF8</accession>
<dbReference type="HOGENOM" id="CLU_2313650_0_0_2"/>
<dbReference type="EMBL" id="CP007174">
    <property type="protein sequence ID" value="AIF83244.1"/>
    <property type="molecule type" value="Genomic_DNA"/>
</dbReference>
<evidence type="ECO:0000313" key="1">
    <source>
        <dbReference type="EMBL" id="AIF83244.1"/>
    </source>
</evidence>
<dbReference type="RefSeq" id="WP_148700041.1">
    <property type="nucleotide sequence ID" value="NZ_CP007174.1"/>
</dbReference>
<dbReference type="KEGG" id="nev:NTE_01171"/>
<dbReference type="AlphaFoldDB" id="A0A075MVF8"/>
<organism evidence="1 2">
    <name type="scientific">Candidatus Nitrososphaera evergladensis SR1</name>
    <dbReference type="NCBI Taxonomy" id="1459636"/>
    <lineage>
        <taxon>Archaea</taxon>
        <taxon>Nitrososphaerota</taxon>
        <taxon>Nitrososphaeria</taxon>
        <taxon>Nitrososphaerales</taxon>
        <taxon>Nitrososphaeraceae</taxon>
        <taxon>Nitrososphaera</taxon>
    </lineage>
</organism>
<proteinExistence type="predicted"/>
<dbReference type="STRING" id="1459636.NTE_01171"/>
<evidence type="ECO:0000313" key="2">
    <source>
        <dbReference type="Proteomes" id="UP000028194"/>
    </source>
</evidence>
<gene>
    <name evidence="1" type="ORF">NTE_01171</name>
</gene>
<name>A0A075MVF8_9ARCH</name>
<sequence>MRLFGGEKKKFELGNGTVVEKFDPEKQCAWCGRRLNKDYRYSEGREFDGTIEELVKNYKINDYDIVTIGGRKIIGIMQNYHGRCANVMRGKIVAPIDDY</sequence>
<keyword evidence="2" id="KW-1185">Reference proteome</keyword>
<reference evidence="1 2" key="1">
    <citation type="journal article" date="2014" name="PLoS ONE">
        <title>Genome Sequence of Candidatus Nitrososphaera evergladensis from Group I.1b Enriched from Everglades Soil Reveals Novel Genomic Features of the Ammonia-Oxidizing Archaea.</title>
        <authorList>
            <person name="Zhalnina K.V."/>
            <person name="Dias R."/>
            <person name="Leonard M.T."/>
            <person name="Dorr de Quadros P."/>
            <person name="Camargo F.A."/>
            <person name="Drew J.C."/>
            <person name="Farmerie W.G."/>
            <person name="Daroub S.H."/>
            <person name="Triplett E.W."/>
        </authorList>
    </citation>
    <scope>NUCLEOTIDE SEQUENCE [LARGE SCALE GENOMIC DNA]</scope>
    <source>
        <strain evidence="1 2">SR1</strain>
    </source>
</reference>
<dbReference type="OrthoDB" id="382736at2157"/>
<dbReference type="Proteomes" id="UP000028194">
    <property type="component" value="Chromosome"/>
</dbReference>